<gene>
    <name evidence="3" type="ORF">EHO59_06780</name>
</gene>
<feature type="transmembrane region" description="Helical" evidence="1">
    <location>
        <begin position="340"/>
        <end position="360"/>
    </location>
</feature>
<feature type="transmembrane region" description="Helical" evidence="1">
    <location>
        <begin position="256"/>
        <end position="274"/>
    </location>
</feature>
<sequence length="573" mass="65970">MRFIPHWGKAFPLKGDWEFHWASLYSPEKGYPSTGEYFPVPGIWREYSPQFTKQGHGTYRLFIRTSPEQSSLGILVPRLPGVYSVYLNKKLIFANGINGTDRNGTEFLAHPSSQIYPVESGTNSELVVNVSNYKGNFLKGGIRNEFILGDLDTVRNKIKLENIYETALITIIFAVGLYHLIFFASYRKDTTPLFFAFFCFLVSFYTFVTSGLQYFLTPELSLDLRIRLEYFCEVMLVPSVYLILRIMYPKQFSHKWLAILMSSMSVFLLSIFVLDEENLIYVYSFFMHVPPFYSLALMIPLGFAWKANETRARTVFLSGIILAVSMMNDVIYGISEFYFLIPYSFPIALVGFIAFNSYIISLRFTQDLEKAEEFVELQSKYNEQLRLNAEEKSKYAALVDQSLDKGFHSLMNQLEAKDGSDKSLGKLKNELSQTLTGVRDILDLMHHQGGKEELVELEMKRFIQRTPNFAHSEIHSVSQFLRIDQCLQMQRIFKDAIRIGSAREGESKIFWGKEGDAILLRIFMSGPSQSKEDIPEQLEADLKNRAEKLGARFFLLSESSKFEFELRIPPIPV</sequence>
<keyword evidence="1" id="KW-0472">Membrane</keyword>
<evidence type="ECO:0000256" key="1">
    <source>
        <dbReference type="SAM" id="Phobius"/>
    </source>
</evidence>
<feature type="domain" description="7TM-DISM receptor extracellular" evidence="2">
    <location>
        <begin position="161"/>
        <end position="361"/>
    </location>
</feature>
<evidence type="ECO:0000313" key="3">
    <source>
        <dbReference type="EMBL" id="TGK08058.1"/>
    </source>
</evidence>
<feature type="transmembrane region" description="Helical" evidence="1">
    <location>
        <begin position="315"/>
        <end position="334"/>
    </location>
</feature>
<organism evidence="3 4">
    <name type="scientific">Leptospira semungkisensis</name>
    <dbReference type="NCBI Taxonomy" id="2484985"/>
    <lineage>
        <taxon>Bacteria</taxon>
        <taxon>Pseudomonadati</taxon>
        <taxon>Spirochaetota</taxon>
        <taxon>Spirochaetia</taxon>
        <taxon>Leptospirales</taxon>
        <taxon>Leptospiraceae</taxon>
        <taxon>Leptospira</taxon>
    </lineage>
</organism>
<evidence type="ECO:0000313" key="4">
    <source>
        <dbReference type="Proteomes" id="UP000297453"/>
    </source>
</evidence>
<dbReference type="AlphaFoldDB" id="A0A4R9G8Q7"/>
<feature type="transmembrane region" description="Helical" evidence="1">
    <location>
        <begin position="167"/>
        <end position="186"/>
    </location>
</feature>
<keyword evidence="1" id="KW-0812">Transmembrane</keyword>
<keyword evidence="4" id="KW-1185">Reference proteome</keyword>
<protein>
    <submittedName>
        <fullName evidence="3">Membrane protein</fullName>
    </submittedName>
</protein>
<feature type="transmembrane region" description="Helical" evidence="1">
    <location>
        <begin position="280"/>
        <end position="303"/>
    </location>
</feature>
<name>A0A4R9G8Q7_9LEPT</name>
<dbReference type="EMBL" id="RQEP01000005">
    <property type="protein sequence ID" value="TGK08058.1"/>
    <property type="molecule type" value="Genomic_DNA"/>
</dbReference>
<feature type="transmembrane region" description="Helical" evidence="1">
    <location>
        <begin position="228"/>
        <end position="244"/>
    </location>
</feature>
<dbReference type="OrthoDB" id="199946at2"/>
<keyword evidence="1" id="KW-1133">Transmembrane helix</keyword>
<proteinExistence type="predicted"/>
<feature type="transmembrane region" description="Helical" evidence="1">
    <location>
        <begin position="193"/>
        <end position="216"/>
    </location>
</feature>
<evidence type="ECO:0000259" key="2">
    <source>
        <dbReference type="Pfam" id="PF07695"/>
    </source>
</evidence>
<reference evidence="3" key="1">
    <citation type="journal article" date="2019" name="PLoS Negl. Trop. Dis.">
        <title>Revisiting the worldwide diversity of Leptospira species in the environment.</title>
        <authorList>
            <person name="Vincent A.T."/>
            <person name="Schiettekatte O."/>
            <person name="Bourhy P."/>
            <person name="Veyrier F.J."/>
            <person name="Picardeau M."/>
        </authorList>
    </citation>
    <scope>NUCLEOTIDE SEQUENCE [LARGE SCALE GENOMIC DNA]</scope>
    <source>
        <strain evidence="3">SSS9</strain>
    </source>
</reference>
<dbReference type="Pfam" id="PF07695">
    <property type="entry name" value="7TMR-DISM_7TM"/>
    <property type="match status" value="1"/>
</dbReference>
<accession>A0A4R9G8Q7</accession>
<dbReference type="InterPro" id="IPR011623">
    <property type="entry name" value="7TMR_DISM_rcpt_extracell_dom1"/>
</dbReference>
<comment type="caution">
    <text evidence="3">The sequence shown here is derived from an EMBL/GenBank/DDBJ whole genome shotgun (WGS) entry which is preliminary data.</text>
</comment>
<dbReference type="Proteomes" id="UP000297453">
    <property type="component" value="Unassembled WGS sequence"/>
</dbReference>